<accession>A0A8D9AF16</accession>
<proteinExistence type="predicted"/>
<protein>
    <submittedName>
        <fullName evidence="1">Uncharacterized protein</fullName>
    </submittedName>
</protein>
<reference evidence="1" key="1">
    <citation type="submission" date="2021-05" db="EMBL/GenBank/DDBJ databases">
        <authorList>
            <person name="Alioto T."/>
            <person name="Alioto T."/>
            <person name="Gomez Garrido J."/>
        </authorList>
    </citation>
    <scope>NUCLEOTIDE SEQUENCE</scope>
</reference>
<dbReference type="EMBL" id="HBUF01567623">
    <property type="protein sequence ID" value="CAG6765218.1"/>
    <property type="molecule type" value="Transcribed_RNA"/>
</dbReference>
<sequence length="174" mass="20414">MQEINNNNNNSHLPLLCVPKTSCVPRRQGELARRCRGLNSIGSQKFMQEMMYKYTIKMLISAIRLHLQSSLFQYPPYFKILFETPTLPDPRTLNTFQIRFPLYLFNSIQQGLPIIIKIKIGNTPNKFHNKFRSIATFTVILINIKDNNKKNSYSTPRYSRGFHGKFVPLFYFKC</sequence>
<evidence type="ECO:0000313" key="1">
    <source>
        <dbReference type="EMBL" id="CAG6765218.1"/>
    </source>
</evidence>
<name>A0A8D9AF16_9HEMI</name>
<organism evidence="1">
    <name type="scientific">Cacopsylla melanoneura</name>
    <dbReference type="NCBI Taxonomy" id="428564"/>
    <lineage>
        <taxon>Eukaryota</taxon>
        <taxon>Metazoa</taxon>
        <taxon>Ecdysozoa</taxon>
        <taxon>Arthropoda</taxon>
        <taxon>Hexapoda</taxon>
        <taxon>Insecta</taxon>
        <taxon>Pterygota</taxon>
        <taxon>Neoptera</taxon>
        <taxon>Paraneoptera</taxon>
        <taxon>Hemiptera</taxon>
        <taxon>Sternorrhyncha</taxon>
        <taxon>Psylloidea</taxon>
        <taxon>Psyllidae</taxon>
        <taxon>Psyllinae</taxon>
        <taxon>Cacopsylla</taxon>
    </lineage>
</organism>
<dbReference type="AlphaFoldDB" id="A0A8D9AF16"/>